<proteinExistence type="inferred from homology"/>
<reference evidence="4 5" key="1">
    <citation type="journal article" date="2016" name="Sci. Rep.">
        <title>Peltaster fructicola genome reveals evolution from an invasive phytopathogen to an ectophytic parasite.</title>
        <authorList>
            <person name="Xu C."/>
            <person name="Chen H."/>
            <person name="Gleason M.L."/>
            <person name="Xu J.R."/>
            <person name="Liu H."/>
            <person name="Zhang R."/>
            <person name="Sun G."/>
        </authorList>
    </citation>
    <scope>NUCLEOTIDE SEQUENCE [LARGE SCALE GENOMIC DNA]</scope>
    <source>
        <strain evidence="4 5">LNHT1506</strain>
    </source>
</reference>
<evidence type="ECO:0000313" key="4">
    <source>
        <dbReference type="EMBL" id="QIX02359.1"/>
    </source>
</evidence>
<gene>
    <name evidence="4" type="ORF">AMS68_007876</name>
</gene>
<organism evidence="4 5">
    <name type="scientific">Peltaster fructicola</name>
    <dbReference type="NCBI Taxonomy" id="286661"/>
    <lineage>
        <taxon>Eukaryota</taxon>
        <taxon>Fungi</taxon>
        <taxon>Dikarya</taxon>
        <taxon>Ascomycota</taxon>
        <taxon>Pezizomycotina</taxon>
        <taxon>Dothideomycetes</taxon>
        <taxon>Dothideomycetes incertae sedis</taxon>
        <taxon>Peltaster</taxon>
    </lineage>
</organism>
<dbReference type="PRINTS" id="PR00412">
    <property type="entry name" value="EPOXHYDRLASE"/>
</dbReference>
<dbReference type="InterPro" id="IPR029058">
    <property type="entry name" value="AB_hydrolase_fold"/>
</dbReference>
<protein>
    <recommendedName>
        <fullName evidence="3">AB hydrolase-1 domain-containing protein</fullName>
    </recommendedName>
</protein>
<keyword evidence="1" id="KW-0378">Hydrolase</keyword>
<feature type="domain" description="AB hydrolase-1" evidence="3">
    <location>
        <begin position="35"/>
        <end position="158"/>
    </location>
</feature>
<dbReference type="Proteomes" id="UP000503462">
    <property type="component" value="Chromosome 5"/>
</dbReference>
<dbReference type="OrthoDB" id="284184at2759"/>
<dbReference type="PANTHER" id="PTHR43329">
    <property type="entry name" value="EPOXIDE HYDROLASE"/>
    <property type="match status" value="1"/>
</dbReference>
<dbReference type="EMBL" id="CP051143">
    <property type="protein sequence ID" value="QIX02359.1"/>
    <property type="molecule type" value="Genomic_DNA"/>
</dbReference>
<keyword evidence="5" id="KW-1185">Reference proteome</keyword>
<dbReference type="InterPro" id="IPR000073">
    <property type="entry name" value="AB_hydrolase_1"/>
</dbReference>
<dbReference type="Gene3D" id="3.40.50.1820">
    <property type="entry name" value="alpha/beta hydrolase"/>
    <property type="match status" value="1"/>
</dbReference>
<comment type="similarity">
    <text evidence="2">Belongs to the AB hydrolase superfamily. Epoxide hydrolase family.</text>
</comment>
<dbReference type="AlphaFoldDB" id="A0A6H0Y698"/>
<dbReference type="Pfam" id="PF00561">
    <property type="entry name" value="Abhydrolase_1"/>
    <property type="match status" value="1"/>
</dbReference>
<dbReference type="SUPFAM" id="SSF53474">
    <property type="entry name" value="alpha/beta-Hydrolases"/>
    <property type="match status" value="1"/>
</dbReference>
<evidence type="ECO:0000256" key="1">
    <source>
        <dbReference type="ARBA" id="ARBA00022801"/>
    </source>
</evidence>
<sequence>MDDFQNKSIITKPHSLTYSYYTSPGFQEKLNPAVPTLLFVHGFPDHALMWEGAIAKLKDLPYPMLAVDLLGMGNSSKPADAVLYNYKKQADAIAQILDHEGVPNNVIPIGHDWGSATSQRFYLYHKKRCVGLSLISLAYQVPSEEPFDLDTVNDATSKRFGYPQWEYWKFFTAPDAANLLRENLERFWEINNGNYPSPKPEENGRDIWMREMFCTPNAFRDYINQTGPYQNKIVQSKPYPDLEKVRASFIKRLSRDGLEGPVNYYHSLKNNTMLEDERTLCNTPNDQARKIEVPLLYIGQTGDWVCRTDLMSDTKDQGLVADLEEKVVDSGHWVLYEKPEEIASLLRDWLSRKFPVKK</sequence>
<evidence type="ECO:0000313" key="5">
    <source>
        <dbReference type="Proteomes" id="UP000503462"/>
    </source>
</evidence>
<name>A0A6H0Y698_9PEZI</name>
<evidence type="ECO:0000259" key="3">
    <source>
        <dbReference type="Pfam" id="PF00561"/>
    </source>
</evidence>
<dbReference type="GO" id="GO:0016787">
    <property type="term" value="F:hydrolase activity"/>
    <property type="evidence" value="ECO:0007669"/>
    <property type="project" value="UniProtKB-KW"/>
</dbReference>
<accession>A0A6H0Y698</accession>
<evidence type="ECO:0000256" key="2">
    <source>
        <dbReference type="ARBA" id="ARBA00038334"/>
    </source>
</evidence>
<dbReference type="InterPro" id="IPR000639">
    <property type="entry name" value="Epox_hydrolase-like"/>
</dbReference>